<reference evidence="4" key="1">
    <citation type="submission" date="2018-06" db="EMBL/GenBank/DDBJ databases">
        <title>Description of a new Polynucleobacter species.</title>
        <authorList>
            <person name="Hahn M.W."/>
        </authorList>
    </citation>
    <scope>NUCLEOTIDE SEQUENCE [LARGE SCALE GENOMIC DNA]</scope>
    <source>
        <strain evidence="4">MG-25-Pas1-D2</strain>
    </source>
</reference>
<proteinExistence type="predicted"/>
<dbReference type="PANTHER" id="PTHR33371">
    <property type="entry name" value="INTERMEMBRANE PHOSPHOLIPID TRANSPORT SYSTEM BINDING PROTEIN MLAD-RELATED"/>
    <property type="match status" value="1"/>
</dbReference>
<keyword evidence="1" id="KW-0472">Membrane</keyword>
<organism evidence="3 4">
    <name type="scientific">Polynucleobacter paneuropaeus</name>
    <dbReference type="NCBI Taxonomy" id="2527775"/>
    <lineage>
        <taxon>Bacteria</taxon>
        <taxon>Pseudomonadati</taxon>
        <taxon>Pseudomonadota</taxon>
        <taxon>Betaproteobacteria</taxon>
        <taxon>Burkholderiales</taxon>
        <taxon>Burkholderiaceae</taxon>
        <taxon>Polynucleobacter</taxon>
    </lineage>
</organism>
<dbReference type="Proteomes" id="UP000248592">
    <property type="component" value="Chromosome"/>
</dbReference>
<dbReference type="PANTHER" id="PTHR33371:SF4">
    <property type="entry name" value="INTERMEMBRANE PHOSPHOLIPID TRANSPORT SYSTEM BINDING PROTEIN MLAD"/>
    <property type="match status" value="1"/>
</dbReference>
<accession>A0A2Z4JTI9</accession>
<dbReference type="RefSeq" id="WP_112294552.1">
    <property type="nucleotide sequence ID" value="NZ_CBCSBS010000001.1"/>
</dbReference>
<gene>
    <name evidence="3" type="ORF">Pas1_03775</name>
</gene>
<dbReference type="Pfam" id="PF02470">
    <property type="entry name" value="MlaD"/>
    <property type="match status" value="1"/>
</dbReference>
<dbReference type="InterPro" id="IPR052336">
    <property type="entry name" value="MlaD_Phospholipid_Transporter"/>
</dbReference>
<dbReference type="InterPro" id="IPR003399">
    <property type="entry name" value="Mce/MlaD"/>
</dbReference>
<keyword evidence="1" id="KW-1133">Transmembrane helix</keyword>
<feature type="domain" description="Mce/MlaD" evidence="2">
    <location>
        <begin position="48"/>
        <end position="135"/>
    </location>
</feature>
<protein>
    <submittedName>
        <fullName evidence="3">MCE family protein</fullName>
    </submittedName>
</protein>
<evidence type="ECO:0000313" key="4">
    <source>
        <dbReference type="Proteomes" id="UP000248592"/>
    </source>
</evidence>
<dbReference type="EMBL" id="CP030085">
    <property type="protein sequence ID" value="AWW49582.1"/>
    <property type="molecule type" value="Genomic_DNA"/>
</dbReference>
<feature type="transmembrane region" description="Helical" evidence="1">
    <location>
        <begin position="12"/>
        <end position="36"/>
    </location>
</feature>
<evidence type="ECO:0000259" key="2">
    <source>
        <dbReference type="Pfam" id="PF02470"/>
    </source>
</evidence>
<keyword evidence="1" id="KW-0812">Transmembrane</keyword>
<name>A0A2Z4JTI9_9BURK</name>
<evidence type="ECO:0000256" key="1">
    <source>
        <dbReference type="SAM" id="Phobius"/>
    </source>
</evidence>
<sequence length="314" mass="34368">MIKNANPNYFRLGVFVLSAIGVLIAIILIFGGGRFFKPSFTVETYVKQSVTGLDVGAPVRFRGVRLGQVTLIGLSGDIYEKRTKMTDRNEYVVIRMKIFGEKIDGKALDTFIKENLRARIKSSGITGVSYVEFDFDSPTDTAAYPPLKYDWDPDYPVVPSLPNQADQIISGLQKIVASLSEADLQGTQKKFDALLTNLNILMAGDGKSNQGVVQSVQELNVLLARIAKVTDKGELEILTRELIGAMVSLRQTLTSVQGNTEVTVENIKQASEQLNELTRIASRSPSSLIWGEPPPKIILPMNSTQGNSAAGEQK</sequence>
<dbReference type="AlphaFoldDB" id="A0A2Z4JTI9"/>
<evidence type="ECO:0000313" key="3">
    <source>
        <dbReference type="EMBL" id="AWW49582.1"/>
    </source>
</evidence>